<proteinExistence type="predicted"/>
<dbReference type="InterPro" id="IPR036005">
    <property type="entry name" value="Creatinase/aminopeptidase-like"/>
</dbReference>
<evidence type="ECO:0000259" key="1">
    <source>
        <dbReference type="Pfam" id="PF00557"/>
    </source>
</evidence>
<dbReference type="EMBL" id="RHHU01000010">
    <property type="protein sequence ID" value="RNB84218.1"/>
    <property type="molecule type" value="Genomic_DNA"/>
</dbReference>
<dbReference type="AlphaFoldDB" id="A0A3M8D8D7"/>
<feature type="domain" description="Peptidase M24" evidence="1">
    <location>
        <begin position="204"/>
        <end position="392"/>
    </location>
</feature>
<dbReference type="InterPro" id="IPR000994">
    <property type="entry name" value="Pept_M24"/>
</dbReference>
<evidence type="ECO:0000313" key="2">
    <source>
        <dbReference type="EMBL" id="RNB84218.1"/>
    </source>
</evidence>
<dbReference type="SUPFAM" id="SSF55920">
    <property type="entry name" value="Creatinase/aminopeptidase"/>
    <property type="match status" value="1"/>
</dbReference>
<dbReference type="Pfam" id="PF00557">
    <property type="entry name" value="Peptidase_M24"/>
    <property type="match status" value="1"/>
</dbReference>
<accession>A0A3M8D8D7</accession>
<name>A0A3M8D8D7_9BACL</name>
<evidence type="ECO:0000313" key="3">
    <source>
        <dbReference type="Proteomes" id="UP000269573"/>
    </source>
</evidence>
<protein>
    <submittedName>
        <fullName evidence="2">M24 family metallopeptidase</fullName>
    </submittedName>
</protein>
<comment type="caution">
    <text evidence="2">The sequence shown here is derived from an EMBL/GenBank/DDBJ whole genome shotgun (WGS) entry which is preliminary data.</text>
</comment>
<dbReference type="Proteomes" id="UP000269573">
    <property type="component" value="Unassembled WGS sequence"/>
</dbReference>
<sequence>MLENGERHLCEGDVEVEDFGFGGTILSLKERGRTKDRWLKHRLETLLPAIMDKHQLDVWVIVGREYHEDPIMETLFPAAVDSSRRLTIFAFFLNQDKTVSRYVLHANPAYDPFYERVWKPGREDQWECLGRIIRERSPRQIGVNTSSHYSFCDGLTHTFYEKLIGAVGSELAANVVSAQSVALDWLQIRSEEELIAYPTIAETARRLAQEALSNKVIHPGITTTNDVVDWIRQRVSDLGILTSFYPTVDVVRKDGDRLEGVIIVPGDIVHIDFGIHYLGLATDTQQLAYVLRAGEREVPEGLQAAMRTAIRFEDILAENFVEGRTGNEIFTASMQQAKAEGIQPMIYSHPIGNHCHAAGPLIGMYDRQEEIPVRGDLALQNNTCYAMEFNIRQYIPEWDQEISLYMEEPVSYIHNKLHYLAKRQTAFYVIR</sequence>
<keyword evidence="3" id="KW-1185">Reference proteome</keyword>
<reference evidence="2 3" key="1">
    <citation type="submission" date="2018-10" db="EMBL/GenBank/DDBJ databases">
        <title>Phylogenomics of Brevibacillus.</title>
        <authorList>
            <person name="Dunlap C."/>
        </authorList>
    </citation>
    <scope>NUCLEOTIDE SEQUENCE [LARGE SCALE GENOMIC DNA]</scope>
    <source>
        <strain evidence="2 3">JCM 15774</strain>
    </source>
</reference>
<organism evidence="2 3">
    <name type="scientific">Brevibacillus nitrificans</name>
    <dbReference type="NCBI Taxonomy" id="651560"/>
    <lineage>
        <taxon>Bacteria</taxon>
        <taxon>Bacillati</taxon>
        <taxon>Bacillota</taxon>
        <taxon>Bacilli</taxon>
        <taxon>Bacillales</taxon>
        <taxon>Paenibacillaceae</taxon>
        <taxon>Brevibacillus</taxon>
    </lineage>
</organism>
<dbReference type="Gene3D" id="3.90.230.10">
    <property type="entry name" value="Creatinase/methionine aminopeptidase superfamily"/>
    <property type="match status" value="1"/>
</dbReference>
<gene>
    <name evidence="2" type="ORF">EDM59_17105</name>
</gene>